<name>A0A383DAF5_9ZZZZ</name>
<feature type="transmembrane region" description="Helical" evidence="5">
    <location>
        <begin position="105"/>
        <end position="123"/>
    </location>
</feature>
<dbReference type="Gene3D" id="1.10.3720.10">
    <property type="entry name" value="MetI-like"/>
    <property type="match status" value="1"/>
</dbReference>
<evidence type="ECO:0008006" key="7">
    <source>
        <dbReference type="Google" id="ProtNLM"/>
    </source>
</evidence>
<evidence type="ECO:0000256" key="4">
    <source>
        <dbReference type="ARBA" id="ARBA00023136"/>
    </source>
</evidence>
<protein>
    <recommendedName>
        <fullName evidence="7">ABC transmembrane type-1 domain-containing protein</fullName>
    </recommendedName>
</protein>
<comment type="subcellular location">
    <subcellularLocation>
        <location evidence="1">Membrane</location>
        <topology evidence="1">Multi-pass membrane protein</topology>
    </subcellularLocation>
</comment>
<gene>
    <name evidence="6" type="ORF">METZ01_LOCUS494157</name>
</gene>
<evidence type="ECO:0000256" key="1">
    <source>
        <dbReference type="ARBA" id="ARBA00004141"/>
    </source>
</evidence>
<accession>A0A383DAF5</accession>
<dbReference type="InterPro" id="IPR035906">
    <property type="entry name" value="MetI-like_sf"/>
</dbReference>
<evidence type="ECO:0000256" key="5">
    <source>
        <dbReference type="SAM" id="Phobius"/>
    </source>
</evidence>
<sequence>NAVWGIFSWAILNGVWEAKDRRECFDKNVHGACWAGVRVWFNNIMYGRYFKDEQWRVNLGILIFVLWLIPLWVPEVKRKLLIAVGAIGLYPFLGAYLFLGGERSMFMAFMVPLAMINLAYNTIDWVGYKISDVSLADTLRWKLIDKVFPEKQHTYAVMALFAIVALIGAYLLRDWALVDVPSVRFGGFFLQFIISGFGITVAIPFGIILALGRRSQLPIIKACAVTFIEVFRSVPL</sequence>
<keyword evidence="2 5" id="KW-0812">Transmembrane</keyword>
<dbReference type="EMBL" id="UINC01215563">
    <property type="protein sequence ID" value="SVE41303.1"/>
    <property type="molecule type" value="Genomic_DNA"/>
</dbReference>
<evidence type="ECO:0000313" key="6">
    <source>
        <dbReference type="EMBL" id="SVE41303.1"/>
    </source>
</evidence>
<keyword evidence="3 5" id="KW-1133">Transmembrane helix</keyword>
<feature type="transmembrane region" description="Helical" evidence="5">
    <location>
        <begin position="185"/>
        <end position="211"/>
    </location>
</feature>
<proteinExistence type="predicted"/>
<dbReference type="AlphaFoldDB" id="A0A383DAF5"/>
<evidence type="ECO:0000256" key="3">
    <source>
        <dbReference type="ARBA" id="ARBA00022989"/>
    </source>
</evidence>
<feature type="non-terminal residue" evidence="6">
    <location>
        <position position="236"/>
    </location>
</feature>
<feature type="transmembrane region" description="Helical" evidence="5">
    <location>
        <begin position="55"/>
        <end position="73"/>
    </location>
</feature>
<reference evidence="6" key="1">
    <citation type="submission" date="2018-05" db="EMBL/GenBank/DDBJ databases">
        <authorList>
            <person name="Lanie J.A."/>
            <person name="Ng W.-L."/>
            <person name="Kazmierczak K.M."/>
            <person name="Andrzejewski T.M."/>
            <person name="Davidsen T.M."/>
            <person name="Wayne K.J."/>
            <person name="Tettelin H."/>
            <person name="Glass J.I."/>
            <person name="Rusch D."/>
            <person name="Podicherti R."/>
            <person name="Tsui H.-C.T."/>
            <person name="Winkler M.E."/>
        </authorList>
    </citation>
    <scope>NUCLEOTIDE SEQUENCE</scope>
</reference>
<feature type="transmembrane region" description="Helical" evidence="5">
    <location>
        <begin position="80"/>
        <end position="99"/>
    </location>
</feature>
<dbReference type="GO" id="GO:0016020">
    <property type="term" value="C:membrane"/>
    <property type="evidence" value="ECO:0007669"/>
    <property type="project" value="UniProtKB-SubCell"/>
</dbReference>
<organism evidence="6">
    <name type="scientific">marine metagenome</name>
    <dbReference type="NCBI Taxonomy" id="408172"/>
    <lineage>
        <taxon>unclassified sequences</taxon>
        <taxon>metagenomes</taxon>
        <taxon>ecological metagenomes</taxon>
    </lineage>
</organism>
<keyword evidence="4 5" id="KW-0472">Membrane</keyword>
<feature type="non-terminal residue" evidence="6">
    <location>
        <position position="1"/>
    </location>
</feature>
<evidence type="ECO:0000256" key="2">
    <source>
        <dbReference type="ARBA" id="ARBA00022692"/>
    </source>
</evidence>
<feature type="transmembrane region" description="Helical" evidence="5">
    <location>
        <begin position="155"/>
        <end position="173"/>
    </location>
</feature>